<dbReference type="Pfam" id="PF17917">
    <property type="entry name" value="RT_RNaseH"/>
    <property type="match status" value="1"/>
</dbReference>
<dbReference type="EMBL" id="JAUCMX010000004">
    <property type="protein sequence ID" value="KAK3548309.1"/>
    <property type="molecule type" value="Genomic_DNA"/>
</dbReference>
<accession>A0AAE0R9I2</accession>
<keyword evidence="3" id="KW-0540">Nuclease</keyword>
<evidence type="ECO:0000313" key="10">
    <source>
        <dbReference type="Proteomes" id="UP001274896"/>
    </source>
</evidence>
<sequence>MDEKKVDAVRDWAQTHSAHESPTKETQITHLDPNCPASLRHTQTSLHYLSPPRSPRPRAPLCHRGRRLNHRVGGVRPVTAAGEATETPSMCFLFTQTQPSRKRIMNIGNRELLAIKFALEEWRHWLEGAKHPFTVLTDHKNLEYLRAAKRLNPRQARWAPILHPIQLHFIVPPRIKEHQGRRPVSSS</sequence>
<keyword evidence="10" id="KW-1185">Reference proteome</keyword>
<keyword evidence="1" id="KW-0808">Transferase</keyword>
<dbReference type="InterPro" id="IPR043502">
    <property type="entry name" value="DNA/RNA_pol_sf"/>
</dbReference>
<dbReference type="AlphaFoldDB" id="A0AAE0R9I2"/>
<evidence type="ECO:0000256" key="2">
    <source>
        <dbReference type="ARBA" id="ARBA00022695"/>
    </source>
</evidence>
<dbReference type="Proteomes" id="UP001274896">
    <property type="component" value="Unassembled WGS sequence"/>
</dbReference>
<proteinExistence type="predicted"/>
<feature type="region of interest" description="Disordered" evidence="7">
    <location>
        <begin position="1"/>
        <end position="28"/>
    </location>
</feature>
<gene>
    <name evidence="9" type="ORF">QTP70_009578</name>
</gene>
<evidence type="ECO:0000256" key="4">
    <source>
        <dbReference type="ARBA" id="ARBA00022759"/>
    </source>
</evidence>
<organism evidence="9 10">
    <name type="scientific">Hemibagrus guttatus</name>
    <dbReference type="NCBI Taxonomy" id="175788"/>
    <lineage>
        <taxon>Eukaryota</taxon>
        <taxon>Metazoa</taxon>
        <taxon>Chordata</taxon>
        <taxon>Craniata</taxon>
        <taxon>Vertebrata</taxon>
        <taxon>Euteleostomi</taxon>
        <taxon>Actinopterygii</taxon>
        <taxon>Neopterygii</taxon>
        <taxon>Teleostei</taxon>
        <taxon>Ostariophysi</taxon>
        <taxon>Siluriformes</taxon>
        <taxon>Bagridae</taxon>
        <taxon>Hemibagrus</taxon>
    </lineage>
</organism>
<dbReference type="GO" id="GO:0016787">
    <property type="term" value="F:hydrolase activity"/>
    <property type="evidence" value="ECO:0007669"/>
    <property type="project" value="UniProtKB-KW"/>
</dbReference>
<evidence type="ECO:0000256" key="3">
    <source>
        <dbReference type="ARBA" id="ARBA00022722"/>
    </source>
</evidence>
<evidence type="ECO:0000256" key="6">
    <source>
        <dbReference type="ARBA" id="ARBA00022918"/>
    </source>
</evidence>
<keyword evidence="4" id="KW-0255">Endonuclease</keyword>
<evidence type="ECO:0000256" key="7">
    <source>
        <dbReference type="SAM" id="MobiDB-lite"/>
    </source>
</evidence>
<feature type="domain" description="Reverse transcriptase RNase H-like" evidence="8">
    <location>
        <begin position="103"/>
        <end position="162"/>
    </location>
</feature>
<dbReference type="InterPro" id="IPR041373">
    <property type="entry name" value="RT_RNaseH"/>
</dbReference>
<dbReference type="GO" id="GO:0003964">
    <property type="term" value="F:RNA-directed DNA polymerase activity"/>
    <property type="evidence" value="ECO:0007669"/>
    <property type="project" value="UniProtKB-KW"/>
</dbReference>
<dbReference type="SUPFAM" id="SSF56672">
    <property type="entry name" value="DNA/RNA polymerases"/>
    <property type="match status" value="1"/>
</dbReference>
<comment type="caution">
    <text evidence="9">The sequence shown here is derived from an EMBL/GenBank/DDBJ whole genome shotgun (WGS) entry which is preliminary data.</text>
</comment>
<keyword evidence="2" id="KW-0548">Nucleotidyltransferase</keyword>
<reference evidence="9" key="1">
    <citation type="submission" date="2023-06" db="EMBL/GenBank/DDBJ databases">
        <title>Male Hemibagrus guttatus genome.</title>
        <authorList>
            <person name="Bian C."/>
        </authorList>
    </citation>
    <scope>NUCLEOTIDE SEQUENCE</scope>
    <source>
        <strain evidence="9">Male_cb2023</strain>
        <tissue evidence="9">Muscle</tissue>
    </source>
</reference>
<feature type="compositionally biased region" description="Basic and acidic residues" evidence="7">
    <location>
        <begin position="1"/>
        <end position="10"/>
    </location>
</feature>
<evidence type="ECO:0000256" key="5">
    <source>
        <dbReference type="ARBA" id="ARBA00022801"/>
    </source>
</evidence>
<evidence type="ECO:0000259" key="8">
    <source>
        <dbReference type="Pfam" id="PF17917"/>
    </source>
</evidence>
<dbReference type="PANTHER" id="PTHR34072:SF42">
    <property type="entry name" value="INTEGRASE CATALYTIC DOMAIN-CONTAINING PROTEIN"/>
    <property type="match status" value="1"/>
</dbReference>
<evidence type="ECO:0000313" key="9">
    <source>
        <dbReference type="EMBL" id="KAK3548309.1"/>
    </source>
</evidence>
<dbReference type="PANTHER" id="PTHR34072">
    <property type="entry name" value="ENZYMATIC POLYPROTEIN-RELATED"/>
    <property type="match status" value="1"/>
</dbReference>
<dbReference type="GO" id="GO:0004519">
    <property type="term" value="F:endonuclease activity"/>
    <property type="evidence" value="ECO:0007669"/>
    <property type="project" value="UniProtKB-KW"/>
</dbReference>
<keyword evidence="6" id="KW-0695">RNA-directed DNA polymerase</keyword>
<name>A0AAE0R9I2_9TELE</name>
<evidence type="ECO:0000256" key="1">
    <source>
        <dbReference type="ARBA" id="ARBA00022679"/>
    </source>
</evidence>
<keyword evidence="5" id="KW-0378">Hydrolase</keyword>
<protein>
    <recommendedName>
        <fullName evidence="8">Reverse transcriptase RNase H-like domain-containing protein</fullName>
    </recommendedName>
</protein>